<gene>
    <name evidence="2" type="ORF">ASPVEDRAFT_126360</name>
</gene>
<evidence type="ECO:0000259" key="1">
    <source>
        <dbReference type="Pfam" id="PF07985"/>
    </source>
</evidence>
<name>A0A1L9PHC2_ASPVE</name>
<protein>
    <recommendedName>
        <fullName evidence="1">SRR1-like domain-containing protein</fullName>
    </recommendedName>
</protein>
<dbReference type="GeneID" id="63721872"/>
<proteinExistence type="predicted"/>
<dbReference type="PANTHER" id="PTHR42080">
    <property type="entry name" value="SRR1 DOMAIN-CONTAINING PROTEIN"/>
    <property type="match status" value="1"/>
</dbReference>
<dbReference type="VEuPathDB" id="FungiDB:ASPVEDRAFT_126360"/>
<sequence length="341" mass="38540">MGLTILDDFSDDDTLSKIHTKLEHLARIYNSGKPLFPRHLLADLNTQIDQGNEEVHIDDLDDVSHTYSLKVPAWCADFATSYRIGYSSIQNLTCIHPSFPEISLRDNSPVSICYTSSADFYPRASLEEVDRKYAQSVETWEESETCRTLVASLEKLKASGALSKSIRKIVGFGLGSLSFLEDQYHCARAHAQHAAIRTMAKALKARGMDVDGDIKCYAQDPAYNDVDQALLRNIGIEPLDDPKGFLEIDEDTLVFSVSPNVPVKQVVADVQWPGAMIWNTVSLEEKEARWEKKMRDGEEFWVVPFTTDPDSQRVRKMVQHYTSMPLHDSDEFLGDLTIYVR</sequence>
<evidence type="ECO:0000313" key="2">
    <source>
        <dbReference type="EMBL" id="OJJ00901.1"/>
    </source>
</evidence>
<dbReference type="EMBL" id="KV878127">
    <property type="protein sequence ID" value="OJJ00901.1"/>
    <property type="molecule type" value="Genomic_DNA"/>
</dbReference>
<dbReference type="Proteomes" id="UP000184073">
    <property type="component" value="Unassembled WGS sequence"/>
</dbReference>
<dbReference type="Pfam" id="PF07985">
    <property type="entry name" value="SRR1"/>
    <property type="match status" value="1"/>
</dbReference>
<feature type="domain" description="SRR1-like" evidence="1">
    <location>
        <begin position="160"/>
        <end position="288"/>
    </location>
</feature>
<evidence type="ECO:0000313" key="3">
    <source>
        <dbReference type="Proteomes" id="UP000184073"/>
    </source>
</evidence>
<keyword evidence="3" id="KW-1185">Reference proteome</keyword>
<dbReference type="PANTHER" id="PTHR42080:SF3">
    <property type="entry name" value="SRR1-LIKE DOMAIN-CONTAINING PROTEIN"/>
    <property type="match status" value="1"/>
</dbReference>
<dbReference type="AlphaFoldDB" id="A0A1L9PHC2"/>
<dbReference type="RefSeq" id="XP_040666663.1">
    <property type="nucleotide sequence ID" value="XM_040806361.1"/>
</dbReference>
<organism evidence="2 3">
    <name type="scientific">Aspergillus versicolor CBS 583.65</name>
    <dbReference type="NCBI Taxonomy" id="1036611"/>
    <lineage>
        <taxon>Eukaryota</taxon>
        <taxon>Fungi</taxon>
        <taxon>Dikarya</taxon>
        <taxon>Ascomycota</taxon>
        <taxon>Pezizomycotina</taxon>
        <taxon>Eurotiomycetes</taxon>
        <taxon>Eurotiomycetidae</taxon>
        <taxon>Eurotiales</taxon>
        <taxon>Aspergillaceae</taxon>
        <taxon>Aspergillus</taxon>
        <taxon>Aspergillus subgen. Nidulantes</taxon>
    </lineage>
</organism>
<reference evidence="3" key="1">
    <citation type="journal article" date="2017" name="Genome Biol.">
        <title>Comparative genomics reveals high biological diversity and specific adaptations in the industrially and medically important fungal genus Aspergillus.</title>
        <authorList>
            <person name="de Vries R.P."/>
            <person name="Riley R."/>
            <person name="Wiebenga A."/>
            <person name="Aguilar-Osorio G."/>
            <person name="Amillis S."/>
            <person name="Uchima C.A."/>
            <person name="Anderluh G."/>
            <person name="Asadollahi M."/>
            <person name="Askin M."/>
            <person name="Barry K."/>
            <person name="Battaglia E."/>
            <person name="Bayram O."/>
            <person name="Benocci T."/>
            <person name="Braus-Stromeyer S.A."/>
            <person name="Caldana C."/>
            <person name="Canovas D."/>
            <person name="Cerqueira G.C."/>
            <person name="Chen F."/>
            <person name="Chen W."/>
            <person name="Choi C."/>
            <person name="Clum A."/>
            <person name="Dos Santos R.A."/>
            <person name="Damasio A.R."/>
            <person name="Diallinas G."/>
            <person name="Emri T."/>
            <person name="Fekete E."/>
            <person name="Flipphi M."/>
            <person name="Freyberg S."/>
            <person name="Gallo A."/>
            <person name="Gournas C."/>
            <person name="Habgood R."/>
            <person name="Hainaut M."/>
            <person name="Harispe M.L."/>
            <person name="Henrissat B."/>
            <person name="Hilden K.S."/>
            <person name="Hope R."/>
            <person name="Hossain A."/>
            <person name="Karabika E."/>
            <person name="Karaffa L."/>
            <person name="Karanyi Z."/>
            <person name="Krasevec N."/>
            <person name="Kuo A."/>
            <person name="Kusch H."/>
            <person name="LaButti K."/>
            <person name="Lagendijk E.L."/>
            <person name="Lapidus A."/>
            <person name="Levasseur A."/>
            <person name="Lindquist E."/>
            <person name="Lipzen A."/>
            <person name="Logrieco A.F."/>
            <person name="MacCabe A."/>
            <person name="Maekelae M.R."/>
            <person name="Malavazi I."/>
            <person name="Melin P."/>
            <person name="Meyer V."/>
            <person name="Mielnichuk N."/>
            <person name="Miskei M."/>
            <person name="Molnar A.P."/>
            <person name="Mule G."/>
            <person name="Ngan C.Y."/>
            <person name="Orejas M."/>
            <person name="Orosz E."/>
            <person name="Ouedraogo J.P."/>
            <person name="Overkamp K.M."/>
            <person name="Park H.-S."/>
            <person name="Perrone G."/>
            <person name="Piumi F."/>
            <person name="Punt P.J."/>
            <person name="Ram A.F."/>
            <person name="Ramon A."/>
            <person name="Rauscher S."/>
            <person name="Record E."/>
            <person name="Riano-Pachon D.M."/>
            <person name="Robert V."/>
            <person name="Roehrig J."/>
            <person name="Ruller R."/>
            <person name="Salamov A."/>
            <person name="Salih N.S."/>
            <person name="Samson R.A."/>
            <person name="Sandor E."/>
            <person name="Sanguinetti M."/>
            <person name="Schuetze T."/>
            <person name="Sepcic K."/>
            <person name="Shelest E."/>
            <person name="Sherlock G."/>
            <person name="Sophianopoulou V."/>
            <person name="Squina F.M."/>
            <person name="Sun H."/>
            <person name="Susca A."/>
            <person name="Todd R.B."/>
            <person name="Tsang A."/>
            <person name="Unkles S.E."/>
            <person name="van de Wiele N."/>
            <person name="van Rossen-Uffink D."/>
            <person name="Oliveira J.V."/>
            <person name="Vesth T.C."/>
            <person name="Visser J."/>
            <person name="Yu J.-H."/>
            <person name="Zhou M."/>
            <person name="Andersen M.R."/>
            <person name="Archer D.B."/>
            <person name="Baker S.E."/>
            <person name="Benoit I."/>
            <person name="Brakhage A.A."/>
            <person name="Braus G.H."/>
            <person name="Fischer R."/>
            <person name="Frisvad J.C."/>
            <person name="Goldman G.H."/>
            <person name="Houbraken J."/>
            <person name="Oakley B."/>
            <person name="Pocsi I."/>
            <person name="Scazzocchio C."/>
            <person name="Seiboth B."/>
            <person name="vanKuyk P.A."/>
            <person name="Wortman J."/>
            <person name="Dyer P.S."/>
            <person name="Grigoriev I.V."/>
        </authorList>
    </citation>
    <scope>NUCLEOTIDE SEQUENCE [LARGE SCALE GENOMIC DNA]</scope>
    <source>
        <strain evidence="3">CBS 583.65</strain>
    </source>
</reference>
<accession>A0A1L9PHC2</accession>
<dbReference type="InterPro" id="IPR012942">
    <property type="entry name" value="SRR1-like"/>
</dbReference>
<dbReference type="OrthoDB" id="5230585at2759"/>